<reference evidence="1 2" key="1">
    <citation type="journal article" date="2020" name="Harmful Algae">
        <title>Molecular and morphological characterization of a novel dihydroanatoxin-a producing Microcoleus species (cyanobacteria) from the Russian River, California, USA.</title>
        <authorList>
            <person name="Conklin K.Y."/>
            <person name="Stancheva R."/>
            <person name="Otten T.G."/>
            <person name="Fadness R."/>
            <person name="Boyer G.L."/>
            <person name="Read B."/>
            <person name="Zhang X."/>
            <person name="Sheath R.G."/>
        </authorList>
    </citation>
    <scope>NUCLEOTIDE SEQUENCE [LARGE SCALE GENOMIC DNA]</scope>
    <source>
        <strain evidence="1 2">PTRS2</strain>
    </source>
</reference>
<gene>
    <name evidence="1" type="ORF">WMG39_24230</name>
</gene>
<dbReference type="RefSeq" id="WP_340521347.1">
    <property type="nucleotide sequence ID" value="NZ_JBBLXS010000469.1"/>
</dbReference>
<proteinExistence type="predicted"/>
<evidence type="ECO:0000313" key="2">
    <source>
        <dbReference type="Proteomes" id="UP001384579"/>
    </source>
</evidence>
<sequence length="126" mass="14549">MFAEKHKFEYEHLLKRLGSIGAVQKSIIIRLLIGLLEREIRLDLDLKVHLQGQSFTAWLDDISRLTNLSPEYFQGLTAELLGMPGFCAAYTVVTDKFKNLSHEQRKMLLHKFPNITYESLGTTYFS</sequence>
<dbReference type="Proteomes" id="UP001384579">
    <property type="component" value="Unassembled WGS sequence"/>
</dbReference>
<name>A0ABU8YU94_9CYAN</name>
<comment type="caution">
    <text evidence="1">The sequence shown here is derived from an EMBL/GenBank/DDBJ whole genome shotgun (WGS) entry which is preliminary data.</text>
</comment>
<organism evidence="1 2">
    <name type="scientific">Microcoleus anatoxicus PTRS2</name>
    <dbReference type="NCBI Taxonomy" id="2705321"/>
    <lineage>
        <taxon>Bacteria</taxon>
        <taxon>Bacillati</taxon>
        <taxon>Cyanobacteriota</taxon>
        <taxon>Cyanophyceae</taxon>
        <taxon>Oscillatoriophycideae</taxon>
        <taxon>Oscillatoriales</taxon>
        <taxon>Microcoleaceae</taxon>
        <taxon>Microcoleus</taxon>
        <taxon>Microcoleus anatoxicus</taxon>
    </lineage>
</organism>
<dbReference type="EMBL" id="JBBLXS010000469">
    <property type="protein sequence ID" value="MEK0187923.1"/>
    <property type="molecule type" value="Genomic_DNA"/>
</dbReference>
<evidence type="ECO:0000313" key="1">
    <source>
        <dbReference type="EMBL" id="MEK0187923.1"/>
    </source>
</evidence>
<protein>
    <submittedName>
        <fullName evidence="1">Uncharacterized protein</fullName>
    </submittedName>
</protein>
<keyword evidence="2" id="KW-1185">Reference proteome</keyword>
<accession>A0ABU8YU94</accession>